<evidence type="ECO:0000256" key="3">
    <source>
        <dbReference type="ARBA" id="ARBA00023065"/>
    </source>
</evidence>
<dbReference type="GO" id="GO:0005886">
    <property type="term" value="C:plasma membrane"/>
    <property type="evidence" value="ECO:0007669"/>
    <property type="project" value="TreeGrafter"/>
</dbReference>
<dbReference type="PANTHER" id="PTHR31618:SF7">
    <property type="entry name" value="MECHANOSENSITIVE ION CHANNEL PROTEIN"/>
    <property type="match status" value="1"/>
</dbReference>
<evidence type="ECO:0000259" key="6">
    <source>
        <dbReference type="Pfam" id="PF00924"/>
    </source>
</evidence>
<keyword evidence="3" id="KW-0406">Ion transport</keyword>
<reference evidence="7" key="1">
    <citation type="journal article" date="2016" name="Nat. Genet.">
        <title>A high-quality carrot genome assembly provides new insights into carotenoid accumulation and asterid genome evolution.</title>
        <authorList>
            <person name="Iorizzo M."/>
            <person name="Ellison S."/>
            <person name="Senalik D."/>
            <person name="Zeng P."/>
            <person name="Satapoomin P."/>
            <person name="Huang J."/>
            <person name="Bowman M."/>
            <person name="Iovene M."/>
            <person name="Sanseverino W."/>
            <person name="Cavagnaro P."/>
            <person name="Yildiz M."/>
            <person name="Macko-Podgorni A."/>
            <person name="Moranska E."/>
            <person name="Grzebelus E."/>
            <person name="Grzebelus D."/>
            <person name="Ashrafi H."/>
            <person name="Zheng Z."/>
            <person name="Cheng S."/>
            <person name="Spooner D."/>
            <person name="Van Deynze A."/>
            <person name="Simon P."/>
        </authorList>
    </citation>
    <scope>NUCLEOTIDE SEQUENCE</scope>
    <source>
        <tissue evidence="7">Leaf</tissue>
    </source>
</reference>
<evidence type="ECO:0000256" key="1">
    <source>
        <dbReference type="ARBA" id="ARBA00004141"/>
    </source>
</evidence>
<accession>A0AAF1B2W0</accession>
<dbReference type="GO" id="GO:0006820">
    <property type="term" value="P:monoatomic anion transport"/>
    <property type="evidence" value="ECO:0007669"/>
    <property type="project" value="TreeGrafter"/>
</dbReference>
<dbReference type="InterPro" id="IPR010920">
    <property type="entry name" value="LSM_dom_sf"/>
</dbReference>
<dbReference type="Pfam" id="PF00924">
    <property type="entry name" value="MS_channel_2nd"/>
    <property type="match status" value="1"/>
</dbReference>
<feature type="transmembrane region" description="Helical" evidence="5">
    <location>
        <begin position="173"/>
        <end position="197"/>
    </location>
</feature>
<reference evidence="7" key="2">
    <citation type="submission" date="2022-03" db="EMBL/GenBank/DDBJ databases">
        <title>Draft title - Genomic analysis of global carrot germplasm unveils the trajectory of domestication and the origin of high carotenoid orange carrot.</title>
        <authorList>
            <person name="Iorizzo M."/>
            <person name="Ellison S."/>
            <person name="Senalik D."/>
            <person name="Macko-Podgorni A."/>
            <person name="Grzebelus D."/>
            <person name="Bostan H."/>
            <person name="Rolling W."/>
            <person name="Curaba J."/>
            <person name="Simon P."/>
        </authorList>
    </citation>
    <scope>NUCLEOTIDE SEQUENCE</scope>
    <source>
        <tissue evidence="7">Leaf</tissue>
    </source>
</reference>
<dbReference type="PANTHER" id="PTHR31618">
    <property type="entry name" value="MECHANOSENSITIVE ION CHANNEL PROTEIN 5"/>
    <property type="match status" value="1"/>
</dbReference>
<keyword evidence="5" id="KW-0472">Membrane</keyword>
<keyword evidence="3" id="KW-0813">Transport</keyword>
<keyword evidence="5" id="KW-0812">Transmembrane</keyword>
<evidence type="ECO:0000256" key="4">
    <source>
        <dbReference type="ARBA" id="ARBA00023303"/>
    </source>
</evidence>
<feature type="transmembrane region" description="Helical" evidence="5">
    <location>
        <begin position="141"/>
        <end position="161"/>
    </location>
</feature>
<dbReference type="AlphaFoldDB" id="A0AAF1B2W0"/>
<dbReference type="SUPFAM" id="SSF50182">
    <property type="entry name" value="Sm-like ribonucleoproteins"/>
    <property type="match status" value="1"/>
</dbReference>
<dbReference type="GO" id="GO:0050982">
    <property type="term" value="P:detection of mechanical stimulus"/>
    <property type="evidence" value="ECO:0007669"/>
    <property type="project" value="TreeGrafter"/>
</dbReference>
<sequence length="349" mass="39893">MTRISSGTCKIRSITSAQLKWIKGAFGNMLLLACTRLHTICDGLDSSNFVDEHQVEYVISMVFKNLTNNTHRDIQETDLLWVMKKEEITEVLQLFEGAGETKSITEASLRKWMVKLSNERKLLVHLLHSTSTVIEELNKVILVNLFSLVALVWYLLMGFGTTRFIVYISSDHLFLLVFIFGNFCKMICDGIMLAIVMHPFDIGDLCIIDNEQVVIEKIGLISTDFLKDNNWKVQCLNSVLLTKFISNLNRSSDLTDDFEILISSSTSSETIAVLKLKIKELLGSNPESWHAEHCFNTIVIDDVNAKYNLVITHARKFQNYKEKKCQRSEFVQNLRAVLLELNIQNFAIQ</sequence>
<proteinExistence type="inferred from homology"/>
<evidence type="ECO:0000313" key="8">
    <source>
        <dbReference type="Proteomes" id="UP000077755"/>
    </source>
</evidence>
<dbReference type="EMBL" id="CP093348">
    <property type="protein sequence ID" value="WOH04594.1"/>
    <property type="molecule type" value="Genomic_DNA"/>
</dbReference>
<name>A0AAF1B2W0_DAUCS</name>
<keyword evidence="8" id="KW-1185">Reference proteome</keyword>
<keyword evidence="4" id="KW-0407">Ion channel</keyword>
<comment type="similarity">
    <text evidence="2">Belongs to the MscS (TC 1.A.23) family.</text>
</comment>
<evidence type="ECO:0000256" key="2">
    <source>
        <dbReference type="ARBA" id="ARBA00008017"/>
    </source>
</evidence>
<dbReference type="GO" id="GO:0008381">
    <property type="term" value="F:mechanosensitive monoatomic ion channel activity"/>
    <property type="evidence" value="ECO:0007669"/>
    <property type="project" value="TreeGrafter"/>
</dbReference>
<evidence type="ECO:0000256" key="5">
    <source>
        <dbReference type="SAM" id="Phobius"/>
    </source>
</evidence>
<evidence type="ECO:0000313" key="7">
    <source>
        <dbReference type="EMBL" id="WOH04594.1"/>
    </source>
</evidence>
<dbReference type="InterPro" id="IPR006685">
    <property type="entry name" value="MscS_channel_2nd"/>
</dbReference>
<organism evidence="7 8">
    <name type="scientific">Daucus carota subsp. sativus</name>
    <name type="common">Carrot</name>
    <dbReference type="NCBI Taxonomy" id="79200"/>
    <lineage>
        <taxon>Eukaryota</taxon>
        <taxon>Viridiplantae</taxon>
        <taxon>Streptophyta</taxon>
        <taxon>Embryophyta</taxon>
        <taxon>Tracheophyta</taxon>
        <taxon>Spermatophyta</taxon>
        <taxon>Magnoliopsida</taxon>
        <taxon>eudicotyledons</taxon>
        <taxon>Gunneridae</taxon>
        <taxon>Pentapetalae</taxon>
        <taxon>asterids</taxon>
        <taxon>campanulids</taxon>
        <taxon>Apiales</taxon>
        <taxon>Apiaceae</taxon>
        <taxon>Apioideae</taxon>
        <taxon>Scandiceae</taxon>
        <taxon>Daucinae</taxon>
        <taxon>Daucus</taxon>
        <taxon>Daucus sect. Daucus</taxon>
    </lineage>
</organism>
<comment type="subcellular location">
    <subcellularLocation>
        <location evidence="1">Membrane</location>
        <topology evidence="1">Multi-pass membrane protein</topology>
    </subcellularLocation>
</comment>
<dbReference type="InterPro" id="IPR016688">
    <property type="entry name" value="MscS-like_plants/fungi"/>
</dbReference>
<protein>
    <recommendedName>
        <fullName evidence="6">Mechanosensitive ion channel MscS domain-containing protein</fullName>
    </recommendedName>
</protein>
<feature type="domain" description="Mechanosensitive ion channel MscS" evidence="6">
    <location>
        <begin position="194"/>
        <end position="250"/>
    </location>
</feature>
<gene>
    <name evidence="7" type="ORF">DCAR_0624005</name>
</gene>
<keyword evidence="5" id="KW-1133">Transmembrane helix</keyword>
<dbReference type="Proteomes" id="UP000077755">
    <property type="component" value="Chromosome 6"/>
</dbReference>
<dbReference type="PROSITE" id="PS51257">
    <property type="entry name" value="PROKAR_LIPOPROTEIN"/>
    <property type="match status" value="1"/>
</dbReference>